<dbReference type="GO" id="GO:0005634">
    <property type="term" value="C:nucleus"/>
    <property type="evidence" value="ECO:0007669"/>
    <property type="project" value="UniProtKB-SubCell"/>
</dbReference>
<comment type="subcellular location">
    <subcellularLocation>
        <location evidence="1">Nucleus</location>
    </subcellularLocation>
</comment>
<dbReference type="Proteomes" id="UP000663868">
    <property type="component" value="Unassembled WGS sequence"/>
</dbReference>
<keyword evidence="3" id="KW-0863">Zinc-finger</keyword>
<gene>
    <name evidence="7" type="ORF">KXQ929_LOCUS24658</name>
</gene>
<evidence type="ECO:0000256" key="3">
    <source>
        <dbReference type="ARBA" id="ARBA00022771"/>
    </source>
</evidence>
<protein>
    <recommendedName>
        <fullName evidence="6">HAT C-terminal dimerisation domain-containing protein</fullName>
    </recommendedName>
</protein>
<evidence type="ECO:0000256" key="2">
    <source>
        <dbReference type="ARBA" id="ARBA00022723"/>
    </source>
</evidence>
<evidence type="ECO:0000313" key="7">
    <source>
        <dbReference type="EMBL" id="CAF3934450.1"/>
    </source>
</evidence>
<dbReference type="InterPro" id="IPR008906">
    <property type="entry name" value="HATC_C_dom"/>
</dbReference>
<proteinExistence type="predicted"/>
<dbReference type="InterPro" id="IPR052035">
    <property type="entry name" value="ZnF_BED_domain_contain"/>
</dbReference>
<accession>A0A819JK14</accession>
<comment type="caution">
    <text evidence="7">The sequence shown here is derived from an EMBL/GenBank/DDBJ whole genome shotgun (WGS) entry which is preliminary data.</text>
</comment>
<dbReference type="AlphaFoldDB" id="A0A819JK14"/>
<keyword evidence="5" id="KW-0539">Nucleus</keyword>
<dbReference type="PANTHER" id="PTHR46481">
    <property type="entry name" value="ZINC FINGER BED DOMAIN-CONTAINING PROTEIN 4"/>
    <property type="match status" value="1"/>
</dbReference>
<dbReference type="Pfam" id="PF05699">
    <property type="entry name" value="Dimer_Tnp_hAT"/>
    <property type="match status" value="1"/>
</dbReference>
<evidence type="ECO:0000259" key="6">
    <source>
        <dbReference type="Pfam" id="PF05699"/>
    </source>
</evidence>
<feature type="domain" description="HAT C-terminal dimerisation" evidence="6">
    <location>
        <begin position="599"/>
        <end position="648"/>
    </location>
</feature>
<dbReference type="SUPFAM" id="SSF53098">
    <property type="entry name" value="Ribonuclease H-like"/>
    <property type="match status" value="1"/>
</dbReference>
<keyword evidence="4" id="KW-0862">Zinc</keyword>
<dbReference type="PANTHER" id="PTHR46481:SF10">
    <property type="entry name" value="ZINC FINGER BED DOMAIN-CONTAINING PROTEIN 39"/>
    <property type="match status" value="1"/>
</dbReference>
<evidence type="ECO:0000313" key="8">
    <source>
        <dbReference type="Proteomes" id="UP000663868"/>
    </source>
</evidence>
<dbReference type="InterPro" id="IPR012337">
    <property type="entry name" value="RNaseH-like_sf"/>
</dbReference>
<sequence>MTTAAERLKPFFKFSLLDKNRTSGLCKFCKKSYKDQTGIYSNFTKHLKRAHLSEYEQFLGRETEHSFDDVEINSYDRKAYLPDAQEKQNHLHLSITKNLIVKCNLPFSFIESIGFRSFMKDANIKYNPVSSRKIKQTIIPTFTNDVFQKISDTLNESSYVSLTIDGWSDRRCRSFLGVTGHIIDNKMMPQAYLLHFIRFKSPHSGEHIHQLTEDVLERFNIKEKIFKIITDNAANMVCAYKFGLFTDESTEATTAEESFGPDVGTALVDDDEDVVLEDLEVININQIQDVHEDSPPVRVSCFIHSLQLCIHDGIKNRSYASRVLNKCKLVARASRKSSKIADLLEQLNKSINKMNITRWNSEFLLIKSIVSIDANDLQTIGALMNEPVQFSSNDRAILNEIIDILEPFHDVSIKCQGDTIVTASMVVPAVSHLISHLRDIKSNIRFCKKLVEQLQSALDKRFTGIINRFNNLFVDQNDPFNDPLYFMATVLDPAFKFYWTKDLKLDPNSENRLKQQIIQLILDEVSKEIKISTKKSFDRSNLSSPPKSKKRKLFHYDDFDNDLNIINSLEMDPGSQLQAYLNDPIKSKFSEYWSYSQLNLLKKLVFRIFSVQASSAPIERAFSNAGLILTARRTRMNEQLFKNMVFLRVNQSLL</sequence>
<evidence type="ECO:0000256" key="1">
    <source>
        <dbReference type="ARBA" id="ARBA00004123"/>
    </source>
</evidence>
<organism evidence="7 8">
    <name type="scientific">Adineta steineri</name>
    <dbReference type="NCBI Taxonomy" id="433720"/>
    <lineage>
        <taxon>Eukaryota</taxon>
        <taxon>Metazoa</taxon>
        <taxon>Spiralia</taxon>
        <taxon>Gnathifera</taxon>
        <taxon>Rotifera</taxon>
        <taxon>Eurotatoria</taxon>
        <taxon>Bdelloidea</taxon>
        <taxon>Adinetida</taxon>
        <taxon>Adinetidae</taxon>
        <taxon>Adineta</taxon>
    </lineage>
</organism>
<evidence type="ECO:0000256" key="4">
    <source>
        <dbReference type="ARBA" id="ARBA00022833"/>
    </source>
</evidence>
<reference evidence="7" key="1">
    <citation type="submission" date="2021-02" db="EMBL/GenBank/DDBJ databases">
        <authorList>
            <person name="Nowell W R."/>
        </authorList>
    </citation>
    <scope>NUCLEOTIDE SEQUENCE</scope>
</reference>
<dbReference type="GO" id="GO:0046983">
    <property type="term" value="F:protein dimerization activity"/>
    <property type="evidence" value="ECO:0007669"/>
    <property type="project" value="InterPro"/>
</dbReference>
<dbReference type="EMBL" id="CAJOBB010002064">
    <property type="protein sequence ID" value="CAF3934450.1"/>
    <property type="molecule type" value="Genomic_DNA"/>
</dbReference>
<dbReference type="GO" id="GO:0008270">
    <property type="term" value="F:zinc ion binding"/>
    <property type="evidence" value="ECO:0007669"/>
    <property type="project" value="UniProtKB-KW"/>
</dbReference>
<evidence type="ECO:0000256" key="5">
    <source>
        <dbReference type="ARBA" id="ARBA00023242"/>
    </source>
</evidence>
<name>A0A819JK14_9BILA</name>
<keyword evidence="2" id="KW-0479">Metal-binding</keyword>